<gene>
    <name evidence="3" type="ORF">TAT_000277500</name>
</gene>
<sequence>MNVLLIVSLYFSLGSCIVLRLPLSIEDSEKFIVRRDSKVTFYESKTDECIHKVYYHGAEIYPAQYSIPGIAYNEQIGNSITAIFDEELPNGFSRSLIQLLRDVIRIEPEYHRKFRRIVIIGNILNNVPICVLKVTLNGDRQTKTIEKIYKYDREVVDVIMDNQDHYMSIRFEENVPDSVKVIKNILTRHPTKVKKYDDLDQVDDEPYLVKGNDISLEQTKKEVEQIINNPTNGSGISEQDLKEAGPSETDAKDADASLLSRQFSNKLRKENFNPNSDSQNE</sequence>
<reference evidence="3" key="1">
    <citation type="submission" date="2018-07" db="EMBL/GenBank/DDBJ databases">
        <authorList>
            <person name="Quirk P.G."/>
            <person name="Krulwich T.A."/>
        </authorList>
    </citation>
    <scope>NUCLEOTIDE SEQUENCE</scope>
    <source>
        <strain evidence="3">Anand</strain>
    </source>
</reference>
<feature type="compositionally biased region" description="Polar residues" evidence="1">
    <location>
        <begin position="228"/>
        <end position="237"/>
    </location>
</feature>
<evidence type="ECO:0000313" key="3">
    <source>
        <dbReference type="EMBL" id="SVP93780.1"/>
    </source>
</evidence>
<feature type="signal peptide" evidence="2">
    <location>
        <begin position="1"/>
        <end position="16"/>
    </location>
</feature>
<evidence type="ECO:0008006" key="4">
    <source>
        <dbReference type="Google" id="ProtNLM"/>
    </source>
</evidence>
<name>A0A3B0N1U8_THEAN</name>
<dbReference type="VEuPathDB" id="PiroplasmaDB:TA18760"/>
<organism evidence="3">
    <name type="scientific">Theileria annulata</name>
    <dbReference type="NCBI Taxonomy" id="5874"/>
    <lineage>
        <taxon>Eukaryota</taxon>
        <taxon>Sar</taxon>
        <taxon>Alveolata</taxon>
        <taxon>Apicomplexa</taxon>
        <taxon>Aconoidasida</taxon>
        <taxon>Piroplasmida</taxon>
        <taxon>Theileriidae</taxon>
        <taxon>Theileria</taxon>
    </lineage>
</organism>
<evidence type="ECO:0000256" key="2">
    <source>
        <dbReference type="SAM" id="SignalP"/>
    </source>
</evidence>
<evidence type="ECO:0000256" key="1">
    <source>
        <dbReference type="SAM" id="MobiDB-lite"/>
    </source>
</evidence>
<feature type="chain" id="PRO_5017471504" description="Theileria-specific conserved protein" evidence="2">
    <location>
        <begin position="17"/>
        <end position="281"/>
    </location>
</feature>
<keyword evidence="2" id="KW-0732">Signal</keyword>
<dbReference type="EMBL" id="UIVT01000003">
    <property type="protein sequence ID" value="SVP93780.1"/>
    <property type="molecule type" value="Genomic_DNA"/>
</dbReference>
<dbReference type="AlphaFoldDB" id="A0A3B0N1U8"/>
<feature type="compositionally biased region" description="Basic and acidic residues" evidence="1">
    <location>
        <begin position="239"/>
        <end position="255"/>
    </location>
</feature>
<accession>A0A3B0N1U8</accession>
<feature type="region of interest" description="Disordered" evidence="1">
    <location>
        <begin position="228"/>
        <end position="281"/>
    </location>
</feature>
<feature type="compositionally biased region" description="Polar residues" evidence="1">
    <location>
        <begin position="272"/>
        <end position="281"/>
    </location>
</feature>
<protein>
    <recommendedName>
        <fullName evidence="4">Theileria-specific conserved protein</fullName>
    </recommendedName>
</protein>
<proteinExistence type="predicted"/>